<dbReference type="AlphaFoldDB" id="A0A455ZDZ3"/>
<reference evidence="1" key="6">
    <citation type="journal article" date="2017" name="Nat. Commun.">
        <title>Evolutionary dynamics and genomic features of the Elizabethkingia anophelis 2015 to 2016 Wisconsin outbreak strain.</title>
        <authorList>
            <person name="Perrin A."/>
            <person name="Larsonneur E."/>
            <person name="Nicholson A.C."/>
            <person name="Edwards D.J."/>
            <person name="Gundlach K.M."/>
            <person name="Whitney A.M."/>
            <person name="Gulvik C.A."/>
            <person name="Bell M.E."/>
            <person name="Rendueles O."/>
            <person name="Cury J."/>
            <person name="Hugon P."/>
            <person name="Clermont D."/>
            <person name="Enouf V."/>
            <person name="Loparev V."/>
            <person name="Juieng P."/>
            <person name="Monson T."/>
            <person name="Warshauer D."/>
            <person name="Elbadawi L.I."/>
            <person name="Walters M.S."/>
            <person name="Crist M.B."/>
            <person name="Noble-Wang J."/>
            <person name="Borlaug G."/>
            <person name="Rocha E.P.C."/>
            <person name="Criscuolo A."/>
            <person name="Touchon M."/>
            <person name="Davis J.P."/>
            <person name="Holt K.E."/>
            <person name="McQuiston J.R."/>
            <person name="Brisse S."/>
        </authorList>
    </citation>
    <scope>NUCLEOTIDE SEQUENCE</scope>
</reference>
<dbReference type="EMBL" id="BK010604">
    <property type="protein sequence ID" value="DAC75357.1"/>
    <property type="molecule type" value="Genomic_DNA"/>
</dbReference>
<evidence type="ECO:0000313" key="2">
    <source>
        <dbReference type="EMBL" id="DAC75357.1"/>
    </source>
</evidence>
<reference evidence="1" key="3">
    <citation type="journal article" date="2016" name="Genome Announc.">
        <title>Complete Genome Sequences of Four Strains from the 2015-2016 Elizabethkingia anophelis Outbreak.</title>
        <authorList>
            <person name="Nicholson A.C."/>
            <person name="Whitney A.M."/>
            <person name="Emery B.D."/>
            <person name="Bell M.E."/>
            <person name="Gartin J.T."/>
            <person name="Humrighouse B.W."/>
            <person name="Loparev V.N."/>
            <person name="Batra D."/>
            <person name="Sheth M."/>
            <person name="Rowe L.A."/>
            <person name="Juieng P."/>
            <person name="Knipe K."/>
            <person name="Gulvik C."/>
            <person name="McQuiston J.R."/>
        </authorList>
    </citation>
    <scope>NUCLEOTIDE SEQUENCE</scope>
</reference>
<gene>
    <name evidence="1" type="primary">ICEEaII(2)_502_30108_30236</name>
    <name evidence="2" type="synonym">ICEEaII(11)_NUH11_9681_9553</name>
</gene>
<accession>A0A455ZDZ3</accession>
<reference evidence="1" key="1">
    <citation type="journal article" date="2014" name="Genome Biol. Evol.">
        <title>Comparative genomic analysis of malaria mosquito vector-associated novel pathogen Elizabethkingia anophelis.</title>
        <authorList>
            <person name="Teo J."/>
            <person name="Tan S.Y."/>
            <person name="Liu Y."/>
            <person name="Tay M."/>
            <person name="Ding Y."/>
            <person name="Li Y."/>
            <person name="Kjelleberg S."/>
            <person name="Givskov M."/>
            <person name="Lin R.T."/>
            <person name="Yang L."/>
        </authorList>
    </citation>
    <scope>NUCLEOTIDE SEQUENCE</scope>
</reference>
<name>A0A455ZDZ3_9FLAO</name>
<organism evidence="1">
    <name type="scientific">Elizabethkingia anophelis</name>
    <dbReference type="NCBI Taxonomy" id="1117645"/>
    <lineage>
        <taxon>Bacteria</taxon>
        <taxon>Pseudomonadati</taxon>
        <taxon>Bacteroidota</taxon>
        <taxon>Flavobacteriia</taxon>
        <taxon>Flavobacteriales</taxon>
        <taxon>Weeksellaceae</taxon>
        <taxon>Elizabethkingia</taxon>
    </lineage>
</organism>
<reference evidence="1" key="8">
    <citation type="journal article" date="2018" name="J. ISSAAS">
        <title>In Silico Identification of Three Types of Integrative and Conjugative Elements (ICEs) in Elizabethkingia anophelis Strains Isolated from Around the World.</title>
        <authorList>
            <person name="Xu J."/>
            <person name="Pei D."/>
            <person name="Nicholson A."/>
            <person name="Lan Y."/>
            <person name="Xia Q."/>
        </authorList>
    </citation>
    <scope>NUCLEOTIDE SEQUENCE</scope>
</reference>
<reference evidence="1" key="7">
    <citation type="journal article" date="2017" name="Sci. Rep.">
        <title>Genomic features, phylogenetic relationships, and comparative genomics of Elizabethkingia anophelis strain EM361-97 isolated in Taiwan.</title>
        <authorList>
            <person name="Lin J.N."/>
            <person name="Lai C.H."/>
            <person name="Yang C.H."/>
            <person name="Huang Y.H."/>
            <person name="Lin H.H."/>
        </authorList>
    </citation>
    <scope>NUCLEOTIDE SEQUENCE</scope>
</reference>
<reference evidence="1" key="5">
    <citation type="journal article" date="2017" name="Genome Announc.">
        <title>Complete Circularized Genome Sequences of Four Strains of Elizabethkingia anophelis, Including Two Novel Strains Isolated from Wild-Caught Anopheles sinensis.</title>
        <authorList>
            <person name="Pei D."/>
            <person name="Nicholson A.C."/>
            <person name="Jiang J."/>
            <person name="Chen H."/>
            <person name="Whitney A.M."/>
            <person name="Villarma A."/>
            <person name="Bell M."/>
            <person name="Humrighouse B."/>
            <person name="Rowe L.A."/>
            <person name="Sheth M."/>
            <person name="Batra D."/>
            <person name="Juieng P."/>
            <person name="Loparev V.N."/>
            <person name="McQuiston J.R."/>
            <person name="Lan Y."/>
            <person name="Ma Y."/>
            <person name="Xu J."/>
        </authorList>
    </citation>
    <scope>NUCLEOTIDE SEQUENCE</scope>
</reference>
<reference evidence="1" key="4">
    <citation type="journal article" date="2016" name="Sci. Rep.">
        <title>Genomic epidemiology and global diversity of the emerging bacterial pathogen Elizabethkingia anophelis.</title>
        <authorList>
            <person name="Breurec S."/>
            <person name="Criscuolo A."/>
            <person name="Diancourt L."/>
            <person name="Rendueles O."/>
            <person name="Vandenbogaert M."/>
            <person name="Passet V."/>
            <person name="Caro V."/>
            <person name="Rocha E.P."/>
            <person name="Touchon M."/>
            <person name="Brisse S."/>
        </authorList>
    </citation>
    <scope>NUCLEOTIDE SEQUENCE</scope>
</reference>
<evidence type="ECO:0000313" key="1">
    <source>
        <dbReference type="EMBL" id="DAC74998.1"/>
    </source>
</evidence>
<proteinExistence type="predicted"/>
<dbReference type="EMBL" id="BK010597">
    <property type="protein sequence ID" value="DAC74998.1"/>
    <property type="molecule type" value="Genomic_DNA"/>
</dbReference>
<sequence length="42" mass="4769">MIKKLEICYISIHISIYGKQTRIISITSGISGSSRNMISRLR</sequence>
<reference evidence="1" key="2">
    <citation type="journal article" date="2014" name="PLoS ONE">
        <title>Insights from the genome annotation of Elizabethkingia anophelis from the malaria vector Anopheles gambiae.</title>
        <authorList>
            <person name="Kukutla P."/>
            <person name="Lindberg B.G."/>
            <person name="Pei D."/>
            <person name="Rayl M."/>
            <person name="Yu W."/>
            <person name="Steritz M."/>
            <person name="Faye I."/>
            <person name="Xu J."/>
        </authorList>
    </citation>
    <scope>NUCLEOTIDE SEQUENCE</scope>
</reference>
<protein>
    <submittedName>
        <fullName evidence="1">Uncharacterized protein</fullName>
    </submittedName>
</protein>